<name>A0A9X8YRE8_SERMA</name>
<gene>
    <name evidence="1" type="ORF">E0L31_04975</name>
</gene>
<dbReference type="EMBL" id="SPSG01000586">
    <property type="protein sequence ID" value="TFV34892.1"/>
    <property type="molecule type" value="Genomic_DNA"/>
</dbReference>
<dbReference type="RefSeq" id="WP_072270885.1">
    <property type="nucleotide sequence ID" value="NZ_AP021873.1"/>
</dbReference>
<sequence length="122" mass="12812">MADCKCNEQDPHAQNEHVADFTAVGFSQKTSAPVPVDLKQQGVLALKLSVCVGASYNPANNQICFTIPIYGDFCVSSPIPIPIGGQLKVCAETCGSFIPTGLKATIYLNGSVLFSVVLFGAC</sequence>
<reference evidence="1" key="1">
    <citation type="submission" date="2019-03" db="EMBL/GenBank/DDBJ databases">
        <title>Serratia marcescens strain N2 draft genome.</title>
        <authorList>
            <person name="Yassin A."/>
            <person name="El-Kenawy N."/>
            <person name="Youssef N.H."/>
        </authorList>
    </citation>
    <scope>NUCLEOTIDE SEQUENCE [LARGE SCALE GENOMIC DNA]</scope>
    <source>
        <strain evidence="1">N2</strain>
    </source>
</reference>
<accession>A0A9X8YRE8</accession>
<dbReference type="AlphaFoldDB" id="A0A9X8YRE8"/>
<comment type="caution">
    <text evidence="1">The sequence shown here is derived from an EMBL/GenBank/DDBJ whole genome shotgun (WGS) entry which is preliminary data.</text>
</comment>
<organism evidence="1">
    <name type="scientific">Serratia marcescens</name>
    <dbReference type="NCBI Taxonomy" id="615"/>
    <lineage>
        <taxon>Bacteria</taxon>
        <taxon>Pseudomonadati</taxon>
        <taxon>Pseudomonadota</taxon>
        <taxon>Gammaproteobacteria</taxon>
        <taxon>Enterobacterales</taxon>
        <taxon>Yersiniaceae</taxon>
        <taxon>Serratia</taxon>
    </lineage>
</organism>
<evidence type="ECO:0000313" key="1">
    <source>
        <dbReference type="EMBL" id="TFV34892.1"/>
    </source>
</evidence>
<proteinExistence type="predicted"/>
<protein>
    <submittedName>
        <fullName evidence="1">Uncharacterized protein</fullName>
    </submittedName>
</protein>